<dbReference type="InterPro" id="IPR013561">
    <property type="entry name" value="FilR1_middle_dom"/>
</dbReference>
<dbReference type="Proteomes" id="UP000830542">
    <property type="component" value="Chromosome"/>
</dbReference>
<dbReference type="SUPFAM" id="SSF46785">
    <property type="entry name" value="Winged helix' DNA-binding domain"/>
    <property type="match status" value="1"/>
</dbReference>
<reference evidence="3" key="1">
    <citation type="journal article" date="2014" name="Int. J. Syst. Evol. Microbiol.">
        <title>Complete genome sequence of Corynebacterium casei LMG S-19264T (=DSM 44701T), isolated from a smear-ripened cheese.</title>
        <authorList>
            <consortium name="US DOE Joint Genome Institute (JGI-PGF)"/>
            <person name="Walter F."/>
            <person name="Albersmeier A."/>
            <person name="Kalinowski J."/>
            <person name="Ruckert C."/>
        </authorList>
    </citation>
    <scope>NUCLEOTIDE SEQUENCE</scope>
    <source>
        <strain evidence="3">JCM 12289</strain>
    </source>
</reference>
<accession>A0AAV3SDY9</accession>
<keyword evidence="5" id="KW-1185">Reference proteome</keyword>
<evidence type="ECO:0000313" key="5">
    <source>
        <dbReference type="Proteomes" id="UP000830542"/>
    </source>
</evidence>
<dbReference type="EMBL" id="CP095005">
    <property type="protein sequence ID" value="UOO94657.1"/>
    <property type="molecule type" value="Genomic_DNA"/>
</dbReference>
<gene>
    <name evidence="3" type="ORF">GCM10008985_11880</name>
    <name evidence="4" type="ORF">MUK72_11850</name>
</gene>
<proteinExistence type="predicted"/>
<evidence type="ECO:0000259" key="2">
    <source>
        <dbReference type="Pfam" id="PF25213"/>
    </source>
</evidence>
<evidence type="ECO:0000313" key="6">
    <source>
        <dbReference type="Proteomes" id="UP001500962"/>
    </source>
</evidence>
<reference evidence="4" key="2">
    <citation type="submission" date="2022-04" db="EMBL/GenBank/DDBJ databases">
        <title>Sequencing and genomic assembly of Halococcus dombrowskii.</title>
        <authorList>
            <person name="Lim S.W."/>
            <person name="MacLea K.S."/>
        </authorList>
    </citation>
    <scope>NUCLEOTIDE SEQUENCE</scope>
    <source>
        <strain evidence="4">H4</strain>
    </source>
</reference>
<dbReference type="InterPro" id="IPR057527">
    <property type="entry name" value="HVO_A0261-like_N"/>
</dbReference>
<evidence type="ECO:0000259" key="1">
    <source>
        <dbReference type="Pfam" id="PF08350"/>
    </source>
</evidence>
<feature type="domain" description="HVO-A0261-like N-terminal" evidence="2">
    <location>
        <begin position="5"/>
        <end position="86"/>
    </location>
</feature>
<dbReference type="EMBL" id="BAAADN010000019">
    <property type="protein sequence ID" value="GAA0457360.1"/>
    <property type="molecule type" value="Genomic_DNA"/>
</dbReference>
<organism evidence="3 6">
    <name type="scientific">Halococcus dombrowskii</name>
    <dbReference type="NCBI Taxonomy" id="179637"/>
    <lineage>
        <taxon>Archaea</taxon>
        <taxon>Methanobacteriati</taxon>
        <taxon>Methanobacteriota</taxon>
        <taxon>Stenosarchaea group</taxon>
        <taxon>Halobacteria</taxon>
        <taxon>Halobacteriales</taxon>
        <taxon>Halococcaceae</taxon>
        <taxon>Halococcus</taxon>
    </lineage>
</organism>
<dbReference type="Proteomes" id="UP001500962">
    <property type="component" value="Unassembled WGS sequence"/>
</dbReference>
<dbReference type="GeneID" id="71762552"/>
<protein>
    <submittedName>
        <fullName evidence="4">Winged helix-turn-helix transcriptional regulator</fullName>
    </submittedName>
</protein>
<dbReference type="Gene3D" id="1.10.10.10">
    <property type="entry name" value="Winged helix-like DNA-binding domain superfamily/Winged helix DNA-binding domain"/>
    <property type="match status" value="1"/>
</dbReference>
<reference evidence="3" key="3">
    <citation type="submission" date="2023-12" db="EMBL/GenBank/DDBJ databases">
        <authorList>
            <person name="Sun Q."/>
            <person name="Inoue M."/>
        </authorList>
    </citation>
    <scope>NUCLEOTIDE SEQUENCE</scope>
    <source>
        <strain evidence="3">JCM 12289</strain>
    </source>
</reference>
<feature type="domain" description="Methanogenesis regulatory protein FilR1 middle" evidence="1">
    <location>
        <begin position="123"/>
        <end position="251"/>
    </location>
</feature>
<sequence length="260" mass="29189">MSAIETIELLARSEHRVRILDLLCENGSLEKHVLGDQVDASRTTIGRNLDVLEEQGWIRRTNAHCEITRQGELVAEKFRTLTETVALGSKLDAFMRWVPDGSLDLDLELLTDAEIILPEPGDPYAMVNRHVELIRETANDRVILPVTGLHAFEAVHQKIVEENATSELVVEPTIEETFRTNPSYVELYKEMVATGRFDIHVYDGDIPYYLGVLDDTVQVGVSEDGEPRAILETESEAVADWAAGVYAEYKDESKPLQVVQ</sequence>
<dbReference type="InterPro" id="IPR036390">
    <property type="entry name" value="WH_DNA-bd_sf"/>
</dbReference>
<dbReference type="InterPro" id="IPR011991">
    <property type="entry name" value="ArsR-like_HTH"/>
</dbReference>
<dbReference type="InterPro" id="IPR036388">
    <property type="entry name" value="WH-like_DNA-bd_sf"/>
</dbReference>
<dbReference type="KEGG" id="hdo:MUK72_11850"/>
<evidence type="ECO:0000313" key="3">
    <source>
        <dbReference type="EMBL" id="GAA0457360.1"/>
    </source>
</evidence>
<evidence type="ECO:0000313" key="4">
    <source>
        <dbReference type="EMBL" id="UOO94657.1"/>
    </source>
</evidence>
<dbReference type="RefSeq" id="WP_004054989.1">
    <property type="nucleotide sequence ID" value="NZ_BAAADN010000019.1"/>
</dbReference>
<dbReference type="AlphaFoldDB" id="A0AAV3SDY9"/>
<dbReference type="CDD" id="cd00090">
    <property type="entry name" value="HTH_ARSR"/>
    <property type="match status" value="1"/>
</dbReference>
<name>A0AAV3SDY9_HALDO</name>
<dbReference type="Pfam" id="PF08350">
    <property type="entry name" value="FilR1_middle"/>
    <property type="match status" value="1"/>
</dbReference>
<dbReference type="Pfam" id="PF25213">
    <property type="entry name" value="HVO_A0261_N"/>
    <property type="match status" value="1"/>
</dbReference>